<gene>
    <name evidence="2" type="ORF">OGAPHI_002076</name>
</gene>
<feature type="transmembrane region" description="Helical" evidence="1">
    <location>
        <begin position="30"/>
        <end position="52"/>
    </location>
</feature>
<organism evidence="2 3">
    <name type="scientific">Ogataea philodendri</name>
    <dbReference type="NCBI Taxonomy" id="1378263"/>
    <lineage>
        <taxon>Eukaryota</taxon>
        <taxon>Fungi</taxon>
        <taxon>Dikarya</taxon>
        <taxon>Ascomycota</taxon>
        <taxon>Saccharomycotina</taxon>
        <taxon>Pichiomycetes</taxon>
        <taxon>Pichiales</taxon>
        <taxon>Pichiaceae</taxon>
        <taxon>Ogataea</taxon>
    </lineage>
</organism>
<keyword evidence="3" id="KW-1185">Reference proteome</keyword>
<dbReference type="Proteomes" id="UP000769157">
    <property type="component" value="Unassembled WGS sequence"/>
</dbReference>
<comment type="caution">
    <text evidence="2">The sequence shown here is derived from an EMBL/GenBank/DDBJ whole genome shotgun (WGS) entry which is preliminary data.</text>
</comment>
<dbReference type="EMBL" id="JAEUBE010000158">
    <property type="protein sequence ID" value="KAH3668322.1"/>
    <property type="molecule type" value="Genomic_DNA"/>
</dbReference>
<evidence type="ECO:0000313" key="3">
    <source>
        <dbReference type="Proteomes" id="UP000769157"/>
    </source>
</evidence>
<evidence type="ECO:0000256" key="1">
    <source>
        <dbReference type="SAM" id="Phobius"/>
    </source>
</evidence>
<sequence length="94" mass="10457">MNDLIDSGSLALAIAIKSSVAGFWKKRSTILLGAWVIVLLIARVISSFNWMYGTNETTKEARIAIYRSSYETVSWHVMMAAQTSRLAAFLAQDK</sequence>
<keyword evidence="1" id="KW-0472">Membrane</keyword>
<dbReference type="RefSeq" id="XP_046062736.1">
    <property type="nucleotide sequence ID" value="XM_046202906.1"/>
</dbReference>
<keyword evidence="1" id="KW-0812">Transmembrane</keyword>
<protein>
    <submittedName>
        <fullName evidence="2">Uncharacterized protein</fullName>
    </submittedName>
</protein>
<reference evidence="2" key="2">
    <citation type="submission" date="2021-01" db="EMBL/GenBank/DDBJ databases">
        <authorList>
            <person name="Schikora-Tamarit M.A."/>
        </authorList>
    </citation>
    <scope>NUCLEOTIDE SEQUENCE</scope>
    <source>
        <strain evidence="2">CBS6075</strain>
    </source>
</reference>
<evidence type="ECO:0000313" key="2">
    <source>
        <dbReference type="EMBL" id="KAH3668322.1"/>
    </source>
</evidence>
<reference evidence="2" key="1">
    <citation type="journal article" date="2021" name="Open Biol.">
        <title>Shared evolutionary footprints suggest mitochondrial oxidative damage underlies multiple complex I losses in fungi.</title>
        <authorList>
            <person name="Schikora-Tamarit M.A."/>
            <person name="Marcet-Houben M."/>
            <person name="Nosek J."/>
            <person name="Gabaldon T."/>
        </authorList>
    </citation>
    <scope>NUCLEOTIDE SEQUENCE</scope>
    <source>
        <strain evidence="2">CBS6075</strain>
    </source>
</reference>
<dbReference type="GeneID" id="70234043"/>
<name>A0A9P8PBL0_9ASCO</name>
<proteinExistence type="predicted"/>
<keyword evidence="1" id="KW-1133">Transmembrane helix</keyword>
<dbReference type="AlphaFoldDB" id="A0A9P8PBL0"/>
<accession>A0A9P8PBL0</accession>